<reference evidence="9" key="1">
    <citation type="submission" date="2015-12" db="EMBL/GenBank/DDBJ databases">
        <authorList>
            <person name="Lauer A."/>
            <person name="Humrighouse B."/>
            <person name="Loparev V."/>
            <person name="Shewmaker P.L."/>
            <person name="Whitney A.M."/>
            <person name="McLaughlin R.W."/>
        </authorList>
    </citation>
    <scope>NUCLEOTIDE SEQUENCE [LARGE SCALE GENOMIC DNA]</scope>
    <source>
        <strain evidence="9">LMG 26678</strain>
    </source>
</reference>
<keyword evidence="6" id="KW-0534">Nitrate assimilation</keyword>
<keyword evidence="1" id="KW-0001">2Fe-2S</keyword>
<dbReference type="Proteomes" id="UP000067523">
    <property type="component" value="Chromosome"/>
</dbReference>
<dbReference type="GO" id="GO:0016705">
    <property type="term" value="F:oxidoreductase activity, acting on paired donors, with incorporation or reduction of molecular oxygen"/>
    <property type="evidence" value="ECO:0007669"/>
    <property type="project" value="UniProtKB-ARBA"/>
</dbReference>
<dbReference type="FunFam" id="2.102.10.10:FF:000013">
    <property type="entry name" value="Nitrite reductase [NAD(P)H], small subunit"/>
    <property type="match status" value="1"/>
</dbReference>
<sequence>MEKILVGQLAELAPRMGKEIIVGEQKIAVFRLSDNRVKAIENVCPHKQGPLAEGTVSGEYVFCPLHDYKINLNDGQVQEPDEGCVRAYETIVEEDLVYVMV</sequence>
<evidence type="ECO:0000313" key="8">
    <source>
        <dbReference type="EMBL" id="ALS35989.1"/>
    </source>
</evidence>
<evidence type="ECO:0000256" key="6">
    <source>
        <dbReference type="ARBA" id="ARBA00023063"/>
    </source>
</evidence>
<dbReference type="InterPro" id="IPR012748">
    <property type="entry name" value="Rieske-like_NirD"/>
</dbReference>
<evidence type="ECO:0000256" key="2">
    <source>
        <dbReference type="ARBA" id="ARBA00022723"/>
    </source>
</evidence>
<dbReference type="PANTHER" id="PTHR21496:SF23">
    <property type="entry name" value="3-PHENYLPROPIONATE_CINNAMIC ACID DIOXYGENASE FERREDOXIN SUBUNIT"/>
    <property type="match status" value="1"/>
</dbReference>
<dbReference type="GO" id="GO:0008942">
    <property type="term" value="F:nitrite reductase [NAD(P)H] activity"/>
    <property type="evidence" value="ECO:0007669"/>
    <property type="project" value="InterPro"/>
</dbReference>
<dbReference type="STRING" id="118060.ATZ35_02095"/>
<dbReference type="PROSITE" id="PS51296">
    <property type="entry name" value="RIESKE"/>
    <property type="match status" value="1"/>
</dbReference>
<evidence type="ECO:0000256" key="1">
    <source>
        <dbReference type="ARBA" id="ARBA00022714"/>
    </source>
</evidence>
<dbReference type="RefSeq" id="WP_208929149.1">
    <property type="nucleotide sequence ID" value="NZ_CP013655.1"/>
</dbReference>
<evidence type="ECO:0000313" key="9">
    <source>
        <dbReference type="Proteomes" id="UP000067523"/>
    </source>
</evidence>
<protein>
    <submittedName>
        <fullName evidence="8">Nitrite reductase</fullName>
    </submittedName>
</protein>
<dbReference type="GO" id="GO:0051537">
    <property type="term" value="F:2 iron, 2 sulfur cluster binding"/>
    <property type="evidence" value="ECO:0007669"/>
    <property type="project" value="UniProtKB-KW"/>
</dbReference>
<feature type="domain" description="Rieske" evidence="7">
    <location>
        <begin position="4"/>
        <end position="99"/>
    </location>
</feature>
<evidence type="ECO:0000259" key="7">
    <source>
        <dbReference type="PROSITE" id="PS51296"/>
    </source>
</evidence>
<name>A0A0U2LTW1_9ENTE</name>
<evidence type="ECO:0000256" key="4">
    <source>
        <dbReference type="ARBA" id="ARBA00023004"/>
    </source>
</evidence>
<dbReference type="Gene3D" id="2.102.10.10">
    <property type="entry name" value="Rieske [2Fe-2S] iron-sulphur domain"/>
    <property type="match status" value="1"/>
</dbReference>
<keyword evidence="9" id="KW-1185">Reference proteome</keyword>
<dbReference type="CDD" id="cd03530">
    <property type="entry name" value="Rieske_NirD_small_Bacillus"/>
    <property type="match status" value="1"/>
</dbReference>
<accession>A0A0U2LTW1</accession>
<dbReference type="NCBIfam" id="TIGR02378">
    <property type="entry name" value="nirD_assim_sml"/>
    <property type="match status" value="1"/>
</dbReference>
<dbReference type="AlphaFoldDB" id="A0A0U2LTW1"/>
<proteinExistence type="predicted"/>
<gene>
    <name evidence="8" type="ORF">ATZ35_02095</name>
</gene>
<evidence type="ECO:0000256" key="5">
    <source>
        <dbReference type="ARBA" id="ARBA00023014"/>
    </source>
</evidence>
<dbReference type="InterPro" id="IPR017941">
    <property type="entry name" value="Rieske_2Fe-2S"/>
</dbReference>
<dbReference type="SUPFAM" id="SSF50022">
    <property type="entry name" value="ISP domain"/>
    <property type="match status" value="1"/>
</dbReference>
<dbReference type="EMBL" id="CP013655">
    <property type="protein sequence ID" value="ALS35989.1"/>
    <property type="molecule type" value="Genomic_DNA"/>
</dbReference>
<dbReference type="GO" id="GO:0004497">
    <property type="term" value="F:monooxygenase activity"/>
    <property type="evidence" value="ECO:0007669"/>
    <property type="project" value="UniProtKB-ARBA"/>
</dbReference>
<dbReference type="InterPro" id="IPR036922">
    <property type="entry name" value="Rieske_2Fe-2S_sf"/>
</dbReference>
<dbReference type="GO" id="GO:0046872">
    <property type="term" value="F:metal ion binding"/>
    <property type="evidence" value="ECO:0007669"/>
    <property type="project" value="UniProtKB-KW"/>
</dbReference>
<keyword evidence="2" id="KW-0479">Metal-binding</keyword>
<dbReference type="Pfam" id="PF00355">
    <property type="entry name" value="Rieske"/>
    <property type="match status" value="1"/>
</dbReference>
<dbReference type="PANTHER" id="PTHR21496">
    <property type="entry name" value="FERREDOXIN-RELATED"/>
    <property type="match status" value="1"/>
</dbReference>
<keyword evidence="5" id="KW-0411">Iron-sulfur</keyword>
<dbReference type="GO" id="GO:0042128">
    <property type="term" value="P:nitrate assimilation"/>
    <property type="evidence" value="ECO:0007669"/>
    <property type="project" value="UniProtKB-KW"/>
</dbReference>
<organism evidence="8 9">
    <name type="scientific">Enterococcus rotai</name>
    <dbReference type="NCBI Taxonomy" id="118060"/>
    <lineage>
        <taxon>Bacteria</taxon>
        <taxon>Bacillati</taxon>
        <taxon>Bacillota</taxon>
        <taxon>Bacilli</taxon>
        <taxon>Lactobacillales</taxon>
        <taxon>Enterococcaceae</taxon>
        <taxon>Enterococcus</taxon>
    </lineage>
</organism>
<keyword evidence="4" id="KW-0408">Iron</keyword>
<keyword evidence="3" id="KW-0560">Oxidoreductase</keyword>
<dbReference type="KEGG" id="erx:ATZ35_02095"/>
<evidence type="ECO:0000256" key="3">
    <source>
        <dbReference type="ARBA" id="ARBA00023002"/>
    </source>
</evidence>